<comment type="caution">
    <text evidence="5">The sequence shown here is derived from an EMBL/GenBank/DDBJ whole genome shotgun (WGS) entry which is preliminary data.</text>
</comment>
<accession>A0ABW2Z4C5</accession>
<feature type="repeat" description="TPR" evidence="3">
    <location>
        <begin position="373"/>
        <end position="406"/>
    </location>
</feature>
<gene>
    <name evidence="5" type="ORF">ACFQZW_04160</name>
</gene>
<keyword evidence="2 5" id="KW-0378">Hydrolase</keyword>
<dbReference type="PANTHER" id="PTHR40841">
    <property type="entry name" value="SIDEROPHORE TRIACETYLFUSARININE C ESTERASE"/>
    <property type="match status" value="1"/>
</dbReference>
<dbReference type="PANTHER" id="PTHR40841:SF2">
    <property type="entry name" value="SIDEROPHORE-DEGRADING ESTERASE (EUROFUNG)"/>
    <property type="match status" value="1"/>
</dbReference>
<dbReference type="InterPro" id="IPR029058">
    <property type="entry name" value="AB_hydrolase_fold"/>
</dbReference>
<protein>
    <submittedName>
        <fullName evidence="5">Alpha/beta hydrolase-fold protein</fullName>
    </submittedName>
</protein>
<evidence type="ECO:0000256" key="4">
    <source>
        <dbReference type="SAM" id="SignalP"/>
    </source>
</evidence>
<evidence type="ECO:0000256" key="2">
    <source>
        <dbReference type="ARBA" id="ARBA00022801"/>
    </source>
</evidence>
<keyword evidence="3" id="KW-0802">TPR repeat</keyword>
<dbReference type="SUPFAM" id="SSF48452">
    <property type="entry name" value="TPR-like"/>
    <property type="match status" value="1"/>
</dbReference>
<organism evidence="5 6">
    <name type="scientific">Lutibacter aestuarii</name>
    <dbReference type="NCBI Taxonomy" id="861111"/>
    <lineage>
        <taxon>Bacteria</taxon>
        <taxon>Pseudomonadati</taxon>
        <taxon>Bacteroidota</taxon>
        <taxon>Flavobacteriia</taxon>
        <taxon>Flavobacteriales</taxon>
        <taxon>Flavobacteriaceae</taxon>
        <taxon>Lutibacter</taxon>
    </lineage>
</organism>
<dbReference type="InterPro" id="IPR000801">
    <property type="entry name" value="Esterase-like"/>
</dbReference>
<dbReference type="InterPro" id="IPR052558">
    <property type="entry name" value="Siderophore_Hydrolase_D"/>
</dbReference>
<dbReference type="GO" id="GO:0016787">
    <property type="term" value="F:hydrolase activity"/>
    <property type="evidence" value="ECO:0007669"/>
    <property type="project" value="UniProtKB-KW"/>
</dbReference>
<keyword evidence="6" id="KW-1185">Reference proteome</keyword>
<dbReference type="Proteomes" id="UP001597032">
    <property type="component" value="Unassembled WGS sequence"/>
</dbReference>
<name>A0ABW2Z4C5_9FLAO</name>
<comment type="similarity">
    <text evidence="1">Belongs to the esterase D family.</text>
</comment>
<dbReference type="Gene3D" id="3.40.50.1820">
    <property type="entry name" value="alpha/beta hydrolase"/>
    <property type="match status" value="1"/>
</dbReference>
<proteinExistence type="inferred from homology"/>
<reference evidence="6" key="1">
    <citation type="journal article" date="2019" name="Int. J. Syst. Evol. Microbiol.">
        <title>The Global Catalogue of Microorganisms (GCM) 10K type strain sequencing project: providing services to taxonomists for standard genome sequencing and annotation.</title>
        <authorList>
            <consortium name="The Broad Institute Genomics Platform"/>
            <consortium name="The Broad Institute Genome Sequencing Center for Infectious Disease"/>
            <person name="Wu L."/>
            <person name="Ma J."/>
        </authorList>
    </citation>
    <scope>NUCLEOTIDE SEQUENCE [LARGE SCALE GENOMIC DNA]</scope>
    <source>
        <strain evidence="6">CCUG 60022</strain>
    </source>
</reference>
<dbReference type="InterPro" id="IPR019734">
    <property type="entry name" value="TPR_rpt"/>
</dbReference>
<dbReference type="PROSITE" id="PS50005">
    <property type="entry name" value="TPR"/>
    <property type="match status" value="1"/>
</dbReference>
<feature type="chain" id="PRO_5047304919" evidence="4">
    <location>
        <begin position="26"/>
        <end position="419"/>
    </location>
</feature>
<dbReference type="RefSeq" id="WP_298285970.1">
    <property type="nucleotide sequence ID" value="NZ_JBHTIC010000005.1"/>
</dbReference>
<sequence>MNKILSSTFKVILMLLISFSGYSQSSKGNYYLNHVVKSDSLYSNTFETHKKFWIQLPENYNPDSSEKYPVVYILDGSVLLSTLETVQSNYWGHYLPHMILVGISNQTNRTRDLTTSKIKTRRGSAFKQDTGGAEEFTKYIKTELIPYIDKNYKTTNYRTLIGHSYGGLFTINMLLNHSENFKNYIAIDPSLDWDNQKLLKEAKQKLAIENFKGKSLFVSLAAEQLHMMDETITTENVMNNTSEFTLFGRSIIEFSRFAETQNENQLNFLWKIYPEDLHGTVPLPSIRDGLVFIFKWFQFKNPPKYNNPETTVDEIKEMLNEQTNIYAKNFGYTVPPMLEEMLNGYGYMNLQMGQPQKAKLFFEMGVKYYPDSANAYDSLSEYYESQEDYKNALKFITKAYELSGSVNHKQRMIDLKSKE</sequence>
<evidence type="ECO:0000313" key="6">
    <source>
        <dbReference type="Proteomes" id="UP001597032"/>
    </source>
</evidence>
<dbReference type="Pfam" id="PF00756">
    <property type="entry name" value="Esterase"/>
    <property type="match status" value="1"/>
</dbReference>
<dbReference type="EMBL" id="JBHTIC010000005">
    <property type="protein sequence ID" value="MFD0761265.1"/>
    <property type="molecule type" value="Genomic_DNA"/>
</dbReference>
<dbReference type="InterPro" id="IPR011990">
    <property type="entry name" value="TPR-like_helical_dom_sf"/>
</dbReference>
<evidence type="ECO:0000256" key="1">
    <source>
        <dbReference type="ARBA" id="ARBA00005622"/>
    </source>
</evidence>
<evidence type="ECO:0000313" key="5">
    <source>
        <dbReference type="EMBL" id="MFD0761265.1"/>
    </source>
</evidence>
<dbReference type="SUPFAM" id="SSF53474">
    <property type="entry name" value="alpha/beta-Hydrolases"/>
    <property type="match status" value="1"/>
</dbReference>
<feature type="signal peptide" evidence="4">
    <location>
        <begin position="1"/>
        <end position="25"/>
    </location>
</feature>
<keyword evidence="4" id="KW-0732">Signal</keyword>
<evidence type="ECO:0000256" key="3">
    <source>
        <dbReference type="PROSITE-ProRule" id="PRU00339"/>
    </source>
</evidence>